<name>A0A1F8AG41_9EURO</name>
<keyword evidence="9" id="KW-1185">Reference proteome</keyword>
<feature type="region of interest" description="Disordered" evidence="5">
    <location>
        <begin position="1"/>
        <end position="34"/>
    </location>
</feature>
<evidence type="ECO:0000256" key="1">
    <source>
        <dbReference type="ARBA" id="ARBA00004141"/>
    </source>
</evidence>
<feature type="transmembrane region" description="Helical" evidence="6">
    <location>
        <begin position="183"/>
        <end position="203"/>
    </location>
</feature>
<evidence type="ECO:0000256" key="4">
    <source>
        <dbReference type="ARBA" id="ARBA00023136"/>
    </source>
</evidence>
<protein>
    <recommendedName>
        <fullName evidence="7">Major facilitator superfamily (MFS) profile domain-containing protein</fullName>
    </recommendedName>
</protein>
<feature type="transmembrane region" description="Helical" evidence="6">
    <location>
        <begin position="277"/>
        <end position="296"/>
    </location>
</feature>
<dbReference type="Proteomes" id="UP000179179">
    <property type="component" value="Unassembled WGS sequence"/>
</dbReference>
<keyword evidence="2 6" id="KW-0812">Transmembrane</keyword>
<feature type="transmembrane region" description="Helical" evidence="6">
    <location>
        <begin position="118"/>
        <end position="138"/>
    </location>
</feature>
<evidence type="ECO:0000256" key="5">
    <source>
        <dbReference type="SAM" id="MobiDB-lite"/>
    </source>
</evidence>
<feature type="transmembrane region" description="Helical" evidence="6">
    <location>
        <begin position="316"/>
        <end position="341"/>
    </location>
</feature>
<dbReference type="Pfam" id="PF07690">
    <property type="entry name" value="MFS_1"/>
    <property type="match status" value="1"/>
</dbReference>
<evidence type="ECO:0000256" key="6">
    <source>
        <dbReference type="SAM" id="Phobius"/>
    </source>
</evidence>
<evidence type="ECO:0000313" key="9">
    <source>
        <dbReference type="Proteomes" id="UP000179179"/>
    </source>
</evidence>
<dbReference type="PANTHER" id="PTHR42718:SF36">
    <property type="entry name" value="MULTIDRUG TRANSPORTER, PUTATIVE (AFU_ORTHOLOGUE AFUA_4G13820)-RELATED"/>
    <property type="match status" value="1"/>
</dbReference>
<proteinExistence type="predicted"/>
<feature type="transmembrane region" description="Helical" evidence="6">
    <location>
        <begin position="407"/>
        <end position="433"/>
    </location>
</feature>
<organism evidence="8 9">
    <name type="scientific">Aspergillus bombycis</name>
    <dbReference type="NCBI Taxonomy" id="109264"/>
    <lineage>
        <taxon>Eukaryota</taxon>
        <taxon>Fungi</taxon>
        <taxon>Dikarya</taxon>
        <taxon>Ascomycota</taxon>
        <taxon>Pezizomycotina</taxon>
        <taxon>Eurotiomycetes</taxon>
        <taxon>Eurotiomycetidae</taxon>
        <taxon>Eurotiales</taxon>
        <taxon>Aspergillaceae</taxon>
        <taxon>Aspergillus</taxon>
    </lineage>
</organism>
<dbReference type="InterPro" id="IPR020846">
    <property type="entry name" value="MFS_dom"/>
</dbReference>
<dbReference type="SUPFAM" id="SSF103473">
    <property type="entry name" value="MFS general substrate transporter"/>
    <property type="match status" value="2"/>
</dbReference>
<gene>
    <name evidence="8" type="ORF">ABOM_000781</name>
</gene>
<dbReference type="GO" id="GO:0016020">
    <property type="term" value="C:membrane"/>
    <property type="evidence" value="ECO:0007669"/>
    <property type="project" value="UniProtKB-SubCell"/>
</dbReference>
<feature type="domain" description="Major facilitator superfamily (MFS) profile" evidence="7">
    <location>
        <begin position="55"/>
        <end position="507"/>
    </location>
</feature>
<feature type="transmembrane region" description="Helical" evidence="6">
    <location>
        <begin position="150"/>
        <end position="171"/>
    </location>
</feature>
<feature type="transmembrane region" description="Helical" evidence="6">
    <location>
        <begin position="92"/>
        <end position="112"/>
    </location>
</feature>
<dbReference type="Gene3D" id="1.20.1250.20">
    <property type="entry name" value="MFS general substrate transporter like domains"/>
    <property type="match status" value="2"/>
</dbReference>
<dbReference type="PANTHER" id="PTHR42718">
    <property type="entry name" value="MAJOR FACILITATOR SUPERFAMILY MULTIDRUG TRANSPORTER MFSC"/>
    <property type="match status" value="1"/>
</dbReference>
<comment type="caution">
    <text evidence="8">The sequence shown here is derived from an EMBL/GenBank/DDBJ whole genome shotgun (WGS) entry which is preliminary data.</text>
</comment>
<accession>A0A1F8AG41</accession>
<dbReference type="InterPro" id="IPR036259">
    <property type="entry name" value="MFS_trans_sf"/>
</dbReference>
<evidence type="ECO:0000256" key="3">
    <source>
        <dbReference type="ARBA" id="ARBA00022989"/>
    </source>
</evidence>
<dbReference type="OrthoDB" id="5086884at2759"/>
<dbReference type="EMBL" id="LYCR01000002">
    <property type="protein sequence ID" value="OGM50661.1"/>
    <property type="molecule type" value="Genomic_DNA"/>
</dbReference>
<dbReference type="AlphaFoldDB" id="A0A1F8AG41"/>
<feature type="transmembrane region" description="Helical" evidence="6">
    <location>
        <begin position="484"/>
        <end position="505"/>
    </location>
</feature>
<evidence type="ECO:0000313" key="8">
    <source>
        <dbReference type="EMBL" id="OGM50661.1"/>
    </source>
</evidence>
<dbReference type="GO" id="GO:0022857">
    <property type="term" value="F:transmembrane transporter activity"/>
    <property type="evidence" value="ECO:0007669"/>
    <property type="project" value="InterPro"/>
</dbReference>
<keyword evidence="3 6" id="KW-1133">Transmembrane helix</keyword>
<sequence>MAVEDIRGAFQTPLKSTSRSSVPEIPQDESPSARIERLGRERPSAFPNLWTELFFLFGIIMSQFLTEFFVSGFTVILPPLAQELKIPQPSQVWPATAFSLVISSTLLIFGRLGDIWGGYPLFFAGLAWLLIWSLIAGFSSGPVMLNICRALQGLGAAAFLPTGVMILGSLYRPGPRKNLVFAIYGTAGVLGFFGGIAIAGIVGQFLHWSYYFWIGAALGAITLAIAICAMPYSTLANDSQKKVKMDYIGGICIVCGLVLTIFAITQSAHAPSGWKTPYVLATFLLGIMFLAGTWYVEQNVVSDPLLPASLFSVQSMTPLLIALLLLYGTWGIFSVNGSLYFQTVLSASPLQVVIWYIPIGVVGLVVSVIEGYILHLVPGHVLMIISGLAAVGSQLLLALIPPSGGSYWAWIFPSSILSTIGIDLSTILMTVFITTVVPSSQQGLAGGVLNSVLQLGVALVLGVTDIIQSAVVKDRGLEKSYKATFWFGVAVAGASFIILMIWGRIPKAVSELTADEKQEQASSS</sequence>
<evidence type="ECO:0000259" key="7">
    <source>
        <dbReference type="PROSITE" id="PS50850"/>
    </source>
</evidence>
<dbReference type="RefSeq" id="XP_022394378.1">
    <property type="nucleotide sequence ID" value="XM_022527911.1"/>
</dbReference>
<dbReference type="InterPro" id="IPR011701">
    <property type="entry name" value="MFS"/>
</dbReference>
<feature type="transmembrane region" description="Helical" evidence="6">
    <location>
        <begin position="453"/>
        <end position="472"/>
    </location>
</feature>
<keyword evidence="4 6" id="KW-0472">Membrane</keyword>
<comment type="subcellular location">
    <subcellularLocation>
        <location evidence="1">Membrane</location>
        <topology evidence="1">Multi-pass membrane protein</topology>
    </subcellularLocation>
</comment>
<feature type="transmembrane region" description="Helical" evidence="6">
    <location>
        <begin position="247"/>
        <end position="265"/>
    </location>
</feature>
<feature type="transmembrane region" description="Helical" evidence="6">
    <location>
        <begin position="353"/>
        <end position="374"/>
    </location>
</feature>
<reference evidence="8 9" key="1">
    <citation type="journal article" date="2016" name="Genome Biol. Evol.">
        <title>Draft genome sequence of an aflatoxigenic Aspergillus species, A. bombycis.</title>
        <authorList>
            <person name="Moore G.G."/>
            <person name="Mack B.M."/>
            <person name="Beltz S.B."/>
            <person name="Gilbert M.K."/>
        </authorList>
    </citation>
    <scope>NUCLEOTIDE SEQUENCE [LARGE SCALE GENOMIC DNA]</scope>
    <source>
        <strain evidence="9">NRRL 26010</strain>
    </source>
</reference>
<feature type="transmembrane region" description="Helical" evidence="6">
    <location>
        <begin position="380"/>
        <end position="400"/>
    </location>
</feature>
<feature type="transmembrane region" description="Helical" evidence="6">
    <location>
        <begin position="53"/>
        <end position="80"/>
    </location>
</feature>
<evidence type="ECO:0000256" key="2">
    <source>
        <dbReference type="ARBA" id="ARBA00022692"/>
    </source>
</evidence>
<dbReference type="GeneID" id="34444171"/>
<dbReference type="PROSITE" id="PS50850">
    <property type="entry name" value="MFS"/>
    <property type="match status" value="1"/>
</dbReference>
<feature type="transmembrane region" description="Helical" evidence="6">
    <location>
        <begin position="210"/>
        <end position="235"/>
    </location>
</feature>